<dbReference type="InterPro" id="IPR012925">
    <property type="entry name" value="TipAS_dom"/>
</dbReference>
<name>A0A0G0PV76_9BACT</name>
<protein>
    <submittedName>
        <fullName evidence="6">Transcriptional regulator, MerR family</fullName>
    </submittedName>
</protein>
<dbReference type="PANTHER" id="PTHR30204:SF90">
    <property type="entry name" value="HTH-TYPE TRANSCRIPTIONAL ACTIVATOR MTA"/>
    <property type="match status" value="1"/>
</dbReference>
<keyword evidence="4" id="KW-0804">Transcription</keyword>
<sequence length="248" mass="29670">MAYTIKQLAKLANVSVRTLHYYDEVGLLKPERTRNDYRQYEDGELFKLQQILFFRELDFPLEEIKKIIDQPDFDIIKSLDDQKALIKLRQKRLGKLVYTINKTIKHMKKEKTIKDEELYDAFKDDDVKQYQEEVKERWGSSDAYKQSMARVSKMTKAEMDKLKEDGKKFTQLLADSMDKNLHSEEVQALVEEHYKGIQFFYECPLEMYRNLGNMYVDDPRFTAYYDKFRPGLAVFLRDAINIFCDKRE</sequence>
<reference evidence="6 7" key="1">
    <citation type="journal article" date="2015" name="Nature">
        <title>rRNA introns, odd ribosomes, and small enigmatic genomes across a large radiation of phyla.</title>
        <authorList>
            <person name="Brown C.T."/>
            <person name="Hug L.A."/>
            <person name="Thomas B.C."/>
            <person name="Sharon I."/>
            <person name="Castelle C.J."/>
            <person name="Singh A."/>
            <person name="Wilkins M.J."/>
            <person name="Williams K.H."/>
            <person name="Banfield J.F."/>
        </authorList>
    </citation>
    <scope>NUCLEOTIDE SEQUENCE [LARGE SCALE GENOMIC DNA]</scope>
</reference>
<evidence type="ECO:0000313" key="7">
    <source>
        <dbReference type="Proteomes" id="UP000034137"/>
    </source>
</evidence>
<dbReference type="SUPFAM" id="SSF89082">
    <property type="entry name" value="Antibiotic binding domain of TipA-like multidrug resistance regulators"/>
    <property type="match status" value="1"/>
</dbReference>
<organism evidence="6 7">
    <name type="scientific">Candidatus Falkowbacteria bacterium GW2011_GWF2_39_8</name>
    <dbReference type="NCBI Taxonomy" id="1618642"/>
    <lineage>
        <taxon>Bacteria</taxon>
        <taxon>Candidatus Falkowiibacteriota</taxon>
    </lineage>
</organism>
<keyword evidence="1" id="KW-0805">Transcription regulation</keyword>
<keyword evidence="3" id="KW-0010">Activator</keyword>
<dbReference type="PROSITE" id="PS50937">
    <property type="entry name" value="HTH_MERR_2"/>
    <property type="match status" value="1"/>
</dbReference>
<evidence type="ECO:0000256" key="2">
    <source>
        <dbReference type="ARBA" id="ARBA00023125"/>
    </source>
</evidence>
<dbReference type="PANTHER" id="PTHR30204">
    <property type="entry name" value="REDOX-CYCLING DRUG-SENSING TRANSCRIPTIONAL ACTIVATOR SOXR"/>
    <property type="match status" value="1"/>
</dbReference>
<dbReference type="Pfam" id="PF13411">
    <property type="entry name" value="MerR_1"/>
    <property type="match status" value="1"/>
</dbReference>
<dbReference type="PRINTS" id="PR00040">
    <property type="entry name" value="HTHMERR"/>
</dbReference>
<evidence type="ECO:0000256" key="4">
    <source>
        <dbReference type="ARBA" id="ARBA00023163"/>
    </source>
</evidence>
<dbReference type="SMART" id="SM00422">
    <property type="entry name" value="HTH_MERR"/>
    <property type="match status" value="1"/>
</dbReference>
<dbReference type="Gene3D" id="1.10.1660.10">
    <property type="match status" value="1"/>
</dbReference>
<dbReference type="Pfam" id="PF07739">
    <property type="entry name" value="TipAS"/>
    <property type="match status" value="1"/>
</dbReference>
<gene>
    <name evidence="6" type="ORF">UT64_C0043G0001</name>
</gene>
<evidence type="ECO:0000256" key="3">
    <source>
        <dbReference type="ARBA" id="ARBA00023159"/>
    </source>
</evidence>
<feature type="domain" description="HTH merR-type" evidence="5">
    <location>
        <begin position="2"/>
        <end position="70"/>
    </location>
</feature>
<dbReference type="GO" id="GO:0003700">
    <property type="term" value="F:DNA-binding transcription factor activity"/>
    <property type="evidence" value="ECO:0007669"/>
    <property type="project" value="InterPro"/>
</dbReference>
<dbReference type="InterPro" id="IPR047057">
    <property type="entry name" value="MerR_fam"/>
</dbReference>
<evidence type="ECO:0000313" key="6">
    <source>
        <dbReference type="EMBL" id="KKR32069.1"/>
    </source>
</evidence>
<dbReference type="AlphaFoldDB" id="A0A0G0PV76"/>
<dbReference type="Gene3D" id="1.10.490.50">
    <property type="entry name" value="Antibiotic binding domain of TipA-like multidrug resistance regulators"/>
    <property type="match status" value="1"/>
</dbReference>
<dbReference type="InterPro" id="IPR009061">
    <property type="entry name" value="DNA-bd_dom_put_sf"/>
</dbReference>
<dbReference type="CDD" id="cd01106">
    <property type="entry name" value="HTH_TipAL-Mta"/>
    <property type="match status" value="1"/>
</dbReference>
<dbReference type="InterPro" id="IPR036244">
    <property type="entry name" value="TipA-like_antibiotic-bd"/>
</dbReference>
<dbReference type="GO" id="GO:0003677">
    <property type="term" value="F:DNA binding"/>
    <property type="evidence" value="ECO:0007669"/>
    <property type="project" value="UniProtKB-KW"/>
</dbReference>
<dbReference type="InterPro" id="IPR000551">
    <property type="entry name" value="MerR-type_HTH_dom"/>
</dbReference>
<proteinExistence type="predicted"/>
<evidence type="ECO:0000259" key="5">
    <source>
        <dbReference type="PROSITE" id="PS50937"/>
    </source>
</evidence>
<dbReference type="EMBL" id="LBXO01000043">
    <property type="protein sequence ID" value="KKR32069.1"/>
    <property type="molecule type" value="Genomic_DNA"/>
</dbReference>
<evidence type="ECO:0000256" key="1">
    <source>
        <dbReference type="ARBA" id="ARBA00023015"/>
    </source>
</evidence>
<keyword evidence="2" id="KW-0238">DNA-binding</keyword>
<dbReference type="PATRIC" id="fig|1618642.3.peg.769"/>
<comment type="caution">
    <text evidence="6">The sequence shown here is derived from an EMBL/GenBank/DDBJ whole genome shotgun (WGS) entry which is preliminary data.</text>
</comment>
<dbReference type="Proteomes" id="UP000034137">
    <property type="component" value="Unassembled WGS sequence"/>
</dbReference>
<dbReference type="SUPFAM" id="SSF46955">
    <property type="entry name" value="Putative DNA-binding domain"/>
    <property type="match status" value="1"/>
</dbReference>
<accession>A0A0G0PV76</accession>